<dbReference type="RefSeq" id="XP_001222160.1">
    <property type="nucleotide sequence ID" value="XM_001222159.1"/>
</dbReference>
<gene>
    <name evidence="2" type="ORF">CHGG_06065</name>
</gene>
<evidence type="ECO:0000313" key="3">
    <source>
        <dbReference type="Proteomes" id="UP000001056"/>
    </source>
</evidence>
<accession>Q2H5K0</accession>
<keyword evidence="3" id="KW-1185">Reference proteome</keyword>
<dbReference type="Proteomes" id="UP000001056">
    <property type="component" value="Unassembled WGS sequence"/>
</dbReference>
<feature type="region of interest" description="Disordered" evidence="1">
    <location>
        <begin position="1"/>
        <end position="23"/>
    </location>
</feature>
<dbReference type="OrthoDB" id="4584546at2759"/>
<dbReference type="HOGENOM" id="CLU_1440886_0_0_1"/>
<organism evidence="2 3">
    <name type="scientific">Chaetomium globosum (strain ATCC 6205 / CBS 148.51 / DSM 1962 / NBRC 6347 / NRRL 1970)</name>
    <name type="common">Soil fungus</name>
    <dbReference type="NCBI Taxonomy" id="306901"/>
    <lineage>
        <taxon>Eukaryota</taxon>
        <taxon>Fungi</taxon>
        <taxon>Dikarya</taxon>
        <taxon>Ascomycota</taxon>
        <taxon>Pezizomycotina</taxon>
        <taxon>Sordariomycetes</taxon>
        <taxon>Sordariomycetidae</taxon>
        <taxon>Sordariales</taxon>
        <taxon>Chaetomiaceae</taxon>
        <taxon>Chaetomium</taxon>
    </lineage>
</organism>
<protein>
    <submittedName>
        <fullName evidence="2">Uncharacterized protein</fullName>
    </submittedName>
</protein>
<dbReference type="InParanoid" id="Q2H5K0"/>
<evidence type="ECO:0000313" key="2">
    <source>
        <dbReference type="EMBL" id="EAQ89446.1"/>
    </source>
</evidence>
<feature type="compositionally biased region" description="Polar residues" evidence="1">
    <location>
        <begin position="8"/>
        <end position="19"/>
    </location>
</feature>
<dbReference type="EMBL" id="CH408031">
    <property type="protein sequence ID" value="EAQ89446.1"/>
    <property type="molecule type" value="Genomic_DNA"/>
</dbReference>
<sequence>METKSRAARSSQKGHNTKSTMRDTKSAILITATSIVIKPRFSRREKMPKAGMVYHFKNTLMNRSRSEIGIVTAIKAGTGARQITTRLLDDTFSQIFREATNLIQASKENCQISHFEDNPIEVISSIRRLPALQHIWMRRNLKFLAGIFLLLRAARQNWHRNPRDPYSISKHCKTAQAIDKFLAVDALD</sequence>
<evidence type="ECO:0000256" key="1">
    <source>
        <dbReference type="SAM" id="MobiDB-lite"/>
    </source>
</evidence>
<dbReference type="AlphaFoldDB" id="Q2H5K0"/>
<reference evidence="3" key="1">
    <citation type="journal article" date="2015" name="Genome Announc.">
        <title>Draft genome sequence of the cellulolytic fungus Chaetomium globosum.</title>
        <authorList>
            <person name="Cuomo C.A."/>
            <person name="Untereiner W.A."/>
            <person name="Ma L.-J."/>
            <person name="Grabherr M."/>
            <person name="Birren B.W."/>
        </authorList>
    </citation>
    <scope>NUCLEOTIDE SEQUENCE [LARGE SCALE GENOMIC DNA]</scope>
    <source>
        <strain evidence="3">ATCC 6205 / CBS 148.51 / DSM 1962 / NBRC 6347 / NRRL 1970</strain>
    </source>
</reference>
<name>Q2H5K0_CHAGB</name>
<dbReference type="GeneID" id="4390277"/>
<dbReference type="eggNOG" id="ENOG502RMZ9">
    <property type="taxonomic scope" value="Eukaryota"/>
</dbReference>
<dbReference type="VEuPathDB" id="FungiDB:CHGG_06065"/>
<proteinExistence type="predicted"/>